<dbReference type="SUPFAM" id="SSF47473">
    <property type="entry name" value="EF-hand"/>
    <property type="match status" value="1"/>
</dbReference>
<evidence type="ECO:0000313" key="3">
    <source>
        <dbReference type="Proteomes" id="UP001162131"/>
    </source>
</evidence>
<gene>
    <name evidence="2" type="ORF">BSTOLATCC_MIC37774</name>
</gene>
<dbReference type="Proteomes" id="UP001162131">
    <property type="component" value="Unassembled WGS sequence"/>
</dbReference>
<proteinExistence type="predicted"/>
<sequence>MGCHLGRDGDYAGKEEEEIIKRAEDTLGFTNLESKELDRTFHRFSTDFKMTDNQFFTSLEDINVDTKPIRTYDAASPICKFYDEFKDEENFFHAQRLTCLGILLGNGAVADKALVLFENYDMDTSKSISQQEFLCLLKDLVNISLVWLPKYAMELCQGDEKMKLQQYIEKLANIKDTLVVYLSQRVNEIDDEELSKPLFLVSFKDEEVKSLLQSHSLRKLALEKYNDLIAPATLVRAYMRDEHKFNERMKDPLFRDMLEDKLISENMGELEKEAERKK</sequence>
<dbReference type="PROSITE" id="PS00018">
    <property type="entry name" value="EF_HAND_1"/>
    <property type="match status" value="1"/>
</dbReference>
<comment type="caution">
    <text evidence="2">The sequence shown here is derived from an EMBL/GenBank/DDBJ whole genome shotgun (WGS) entry which is preliminary data.</text>
</comment>
<evidence type="ECO:0000256" key="1">
    <source>
        <dbReference type="ARBA" id="ARBA00022837"/>
    </source>
</evidence>
<keyword evidence="3" id="KW-1185">Reference proteome</keyword>
<dbReference type="AlphaFoldDB" id="A0AAU9JFJ6"/>
<dbReference type="InterPro" id="IPR011992">
    <property type="entry name" value="EF-hand-dom_pair"/>
</dbReference>
<dbReference type="EMBL" id="CAJZBQ010000037">
    <property type="protein sequence ID" value="CAG9325028.1"/>
    <property type="molecule type" value="Genomic_DNA"/>
</dbReference>
<protein>
    <recommendedName>
        <fullName evidence="4">EF-hand domain-containing protein</fullName>
    </recommendedName>
</protein>
<name>A0AAU9JFJ6_9CILI</name>
<organism evidence="2 3">
    <name type="scientific">Blepharisma stoltei</name>
    <dbReference type="NCBI Taxonomy" id="1481888"/>
    <lineage>
        <taxon>Eukaryota</taxon>
        <taxon>Sar</taxon>
        <taxon>Alveolata</taxon>
        <taxon>Ciliophora</taxon>
        <taxon>Postciliodesmatophora</taxon>
        <taxon>Heterotrichea</taxon>
        <taxon>Heterotrichida</taxon>
        <taxon>Blepharismidae</taxon>
        <taxon>Blepharisma</taxon>
    </lineage>
</organism>
<evidence type="ECO:0000313" key="2">
    <source>
        <dbReference type="EMBL" id="CAG9325028.1"/>
    </source>
</evidence>
<dbReference type="InterPro" id="IPR018247">
    <property type="entry name" value="EF_Hand_1_Ca_BS"/>
</dbReference>
<reference evidence="2" key="1">
    <citation type="submission" date="2021-09" db="EMBL/GenBank/DDBJ databases">
        <authorList>
            <consortium name="AG Swart"/>
            <person name="Singh M."/>
            <person name="Singh A."/>
            <person name="Seah K."/>
            <person name="Emmerich C."/>
        </authorList>
    </citation>
    <scope>NUCLEOTIDE SEQUENCE</scope>
    <source>
        <strain evidence="2">ATCC30299</strain>
    </source>
</reference>
<accession>A0AAU9JFJ6</accession>
<evidence type="ECO:0008006" key="4">
    <source>
        <dbReference type="Google" id="ProtNLM"/>
    </source>
</evidence>
<keyword evidence="1" id="KW-0106">Calcium</keyword>